<accession>A0AAE0P0W3</accession>
<dbReference type="GO" id="GO:0016192">
    <property type="term" value="P:vesicle-mediated transport"/>
    <property type="evidence" value="ECO:0007669"/>
    <property type="project" value="TreeGrafter"/>
</dbReference>
<keyword evidence="4 5" id="KW-0472">Membrane</keyword>
<evidence type="ECO:0000313" key="7">
    <source>
        <dbReference type="Proteomes" id="UP001285441"/>
    </source>
</evidence>
<dbReference type="GO" id="GO:0000139">
    <property type="term" value="C:Golgi membrane"/>
    <property type="evidence" value="ECO:0007669"/>
    <property type="project" value="TreeGrafter"/>
</dbReference>
<reference evidence="6" key="2">
    <citation type="submission" date="2023-06" db="EMBL/GenBank/DDBJ databases">
        <authorList>
            <consortium name="Lawrence Berkeley National Laboratory"/>
            <person name="Haridas S."/>
            <person name="Hensen N."/>
            <person name="Bonometti L."/>
            <person name="Westerberg I."/>
            <person name="Brannstrom I.O."/>
            <person name="Guillou S."/>
            <person name="Cros-Aarteil S."/>
            <person name="Calhoun S."/>
            <person name="Kuo A."/>
            <person name="Mondo S."/>
            <person name="Pangilinan J."/>
            <person name="Riley R."/>
            <person name="LaButti K."/>
            <person name="Andreopoulos B."/>
            <person name="Lipzen A."/>
            <person name="Chen C."/>
            <person name="Yanf M."/>
            <person name="Daum C."/>
            <person name="Ng V."/>
            <person name="Clum A."/>
            <person name="Steindorff A."/>
            <person name="Ohm R."/>
            <person name="Martin F."/>
            <person name="Silar P."/>
            <person name="Natvig D."/>
            <person name="Lalanne C."/>
            <person name="Gautier V."/>
            <person name="Ament-velasquez S.L."/>
            <person name="Kruys A."/>
            <person name="Hutchinson M.I."/>
            <person name="Powell A.J."/>
            <person name="Barry K."/>
            <person name="Miller A.N."/>
            <person name="Grigoriev I.V."/>
            <person name="Debuchy R."/>
            <person name="Gladieux P."/>
            <person name="Thoren M.H."/>
            <person name="Johannesson H."/>
        </authorList>
    </citation>
    <scope>NUCLEOTIDE SEQUENCE</scope>
    <source>
        <strain evidence="6">CBS 232.78</strain>
    </source>
</reference>
<dbReference type="EMBL" id="JAULSW010000002">
    <property type="protein sequence ID" value="KAK3390990.1"/>
    <property type="molecule type" value="Genomic_DNA"/>
</dbReference>
<sequence length="132" mass="14368">MDFSDSFRLVNLGVAASMVLGGIAQFFAPGTVRSIIIGVYVIIFGLATALLEFQIPPQVSRYANFMFSFIGRGIFYTFVGSILIETDNTFRIIFGSIVGLIGLAYVVLEFIPSIEPPSNMREADAGWGAEQV</sequence>
<dbReference type="Proteomes" id="UP001285441">
    <property type="component" value="Unassembled WGS sequence"/>
</dbReference>
<name>A0AAE0P0W3_9PEZI</name>
<keyword evidence="7" id="KW-1185">Reference proteome</keyword>
<feature type="transmembrane region" description="Helical" evidence="5">
    <location>
        <begin position="34"/>
        <end position="53"/>
    </location>
</feature>
<protein>
    <submittedName>
        <fullName evidence="6">Golgi apparatus membrane protein tvp15-like protein</fullName>
    </submittedName>
</protein>
<evidence type="ECO:0000256" key="3">
    <source>
        <dbReference type="ARBA" id="ARBA00022989"/>
    </source>
</evidence>
<feature type="transmembrane region" description="Helical" evidence="5">
    <location>
        <begin position="9"/>
        <end position="28"/>
    </location>
</feature>
<dbReference type="AlphaFoldDB" id="A0AAE0P0W3"/>
<evidence type="ECO:0000313" key="6">
    <source>
        <dbReference type="EMBL" id="KAK3390990.1"/>
    </source>
</evidence>
<comment type="caution">
    <text evidence="6">The sequence shown here is derived from an EMBL/GenBank/DDBJ whole genome shotgun (WGS) entry which is preliminary data.</text>
</comment>
<organism evidence="6 7">
    <name type="scientific">Podospora didyma</name>
    <dbReference type="NCBI Taxonomy" id="330526"/>
    <lineage>
        <taxon>Eukaryota</taxon>
        <taxon>Fungi</taxon>
        <taxon>Dikarya</taxon>
        <taxon>Ascomycota</taxon>
        <taxon>Pezizomycotina</taxon>
        <taxon>Sordariomycetes</taxon>
        <taxon>Sordariomycetidae</taxon>
        <taxon>Sordariales</taxon>
        <taxon>Podosporaceae</taxon>
        <taxon>Podospora</taxon>
    </lineage>
</organism>
<evidence type="ECO:0000256" key="1">
    <source>
        <dbReference type="ARBA" id="ARBA00004141"/>
    </source>
</evidence>
<gene>
    <name evidence="6" type="ORF">B0H63DRAFT_466995</name>
</gene>
<evidence type="ECO:0000256" key="5">
    <source>
        <dbReference type="SAM" id="Phobius"/>
    </source>
</evidence>
<keyword evidence="2 5" id="KW-0812">Transmembrane</keyword>
<evidence type="ECO:0000256" key="4">
    <source>
        <dbReference type="ARBA" id="ARBA00023136"/>
    </source>
</evidence>
<comment type="subcellular location">
    <subcellularLocation>
        <location evidence="1">Membrane</location>
        <topology evidence="1">Multi-pass membrane protein</topology>
    </subcellularLocation>
</comment>
<dbReference type="PANTHER" id="PTHR28128:SF1">
    <property type="entry name" value="GOLGI APPARATUS MEMBRANE PROTEIN TVP15"/>
    <property type="match status" value="1"/>
</dbReference>
<dbReference type="InterPro" id="IPR013714">
    <property type="entry name" value="Golgi_TVP15"/>
</dbReference>
<dbReference type="PANTHER" id="PTHR28128">
    <property type="entry name" value="GOLGI APPARATUS MEMBRANE PROTEIN TVP15"/>
    <property type="match status" value="1"/>
</dbReference>
<reference evidence="6" key="1">
    <citation type="journal article" date="2023" name="Mol. Phylogenet. Evol.">
        <title>Genome-scale phylogeny and comparative genomics of the fungal order Sordariales.</title>
        <authorList>
            <person name="Hensen N."/>
            <person name="Bonometti L."/>
            <person name="Westerberg I."/>
            <person name="Brannstrom I.O."/>
            <person name="Guillou S."/>
            <person name="Cros-Aarteil S."/>
            <person name="Calhoun S."/>
            <person name="Haridas S."/>
            <person name="Kuo A."/>
            <person name="Mondo S."/>
            <person name="Pangilinan J."/>
            <person name="Riley R."/>
            <person name="LaButti K."/>
            <person name="Andreopoulos B."/>
            <person name="Lipzen A."/>
            <person name="Chen C."/>
            <person name="Yan M."/>
            <person name="Daum C."/>
            <person name="Ng V."/>
            <person name="Clum A."/>
            <person name="Steindorff A."/>
            <person name="Ohm R.A."/>
            <person name="Martin F."/>
            <person name="Silar P."/>
            <person name="Natvig D.O."/>
            <person name="Lalanne C."/>
            <person name="Gautier V."/>
            <person name="Ament-Velasquez S.L."/>
            <person name="Kruys A."/>
            <person name="Hutchinson M.I."/>
            <person name="Powell A.J."/>
            <person name="Barry K."/>
            <person name="Miller A.N."/>
            <person name="Grigoriev I.V."/>
            <person name="Debuchy R."/>
            <person name="Gladieux P."/>
            <person name="Hiltunen Thoren M."/>
            <person name="Johannesson H."/>
        </authorList>
    </citation>
    <scope>NUCLEOTIDE SEQUENCE</scope>
    <source>
        <strain evidence="6">CBS 232.78</strain>
    </source>
</reference>
<keyword evidence="3 5" id="KW-1133">Transmembrane helix</keyword>
<proteinExistence type="predicted"/>
<evidence type="ECO:0000256" key="2">
    <source>
        <dbReference type="ARBA" id="ARBA00022692"/>
    </source>
</evidence>
<feature type="transmembrane region" description="Helical" evidence="5">
    <location>
        <begin position="90"/>
        <end position="111"/>
    </location>
</feature>
<dbReference type="Pfam" id="PF08507">
    <property type="entry name" value="COPI_assoc"/>
    <property type="match status" value="1"/>
</dbReference>
<feature type="transmembrane region" description="Helical" evidence="5">
    <location>
        <begin position="65"/>
        <end position="84"/>
    </location>
</feature>